<feature type="region of interest" description="Disordered" evidence="1">
    <location>
        <begin position="193"/>
        <end position="274"/>
    </location>
</feature>
<feature type="compositionally biased region" description="Basic residues" evidence="1">
    <location>
        <begin position="195"/>
        <end position="209"/>
    </location>
</feature>
<comment type="caution">
    <text evidence="2">The sequence shown here is derived from an EMBL/GenBank/DDBJ whole genome shotgun (WGS) entry which is preliminary data.</text>
</comment>
<sequence length="1026" mass="112757">ALGDYPICMSCGETVVRNMPGVKFDDLVIDKDADESKAEELSKGIGMSEDDVKNAKRIAMHDSASSDQSIYMKYSGLRFPDVLREFGVAPKALNLPCAYFKTLKGRGFYYILQRVEQFKVKYPTIKLESRSSISIFTRPPDDTARLIYSNQDQMMLAAANSQTIEGTRDASAPKVQPLQLSINSVEDLKEEAEKLKKKKTMRDSRRFKRRSNDELLEAGDVSSSDPAVDSDHDHNHPIAFPPPGPKGSSGPLPSPSPPASRAGSRASVTTEAPNPHPCGTVNYWLFELKFEKAFDGSNLGQPLNQATLIQPKLGEADRAILTKRMDLARQAVAMNVHNCHNMKDQDLVENANNLRQAGALPTPKLRVALAKRYTDNTVKKVDEMTDAVQIKAALVDYLNHMCMWNGSGKLGLDDSSVAKPPLRLTGLKDQQMAQVFRDNVIKVMLLKWVCAGEKKAGHVAAFISAAADVWDQVPEDANLGDKCALEFTNACAAIAVLQLLSHGATFDLLCAPFDVQESLQPIHAKATELALDHDSVVMLAAALTTCAYWNEKISHMNTILTKTSSEHGVKMRAAYVDVRKMITDGSTETANALAAHCGSVTYWESCLGKGYVDDLRSEIIRIGLGSARTLLEKINSRSGPSDVGATLNAHKQLFKIMDELDPSSEDVLRANKDLTRALSDLDLSSKHGILVQSVTNWRIDNEASAAALKDAVMACDGKKLPDETALLADKMISEILEHILGGMSDKDVSEFRIVDVHVLTAFDLLARMTNHAEKTLEMVTLMQYARATQYQIVKLRDHDTTPGDIPEKTASPEELTSHMDAAVRMKTRCEAAYAAAADVLNDYKIAKDSVPMITALAADVIAEFGLKARNAIQEAVDKGIQKVNAKVDSTEGLITWKEKKSACNSIDEYVDLYTKALEGIDLDFIVGPTDTISDHIREHGQLTAKHSLDPQPDWTKAVNDDLDAARALDATMNIMKFLSTPSITKDKVAMQRKAAAVSEKLKKWKLVPTLLDDIILQRFKLALKYK</sequence>
<reference evidence="2" key="1">
    <citation type="submission" date="2023-10" db="EMBL/GenBank/DDBJ databases">
        <authorList>
            <person name="Chen Y."/>
            <person name="Shah S."/>
            <person name="Dougan E. K."/>
            <person name="Thang M."/>
            <person name="Chan C."/>
        </authorList>
    </citation>
    <scope>NUCLEOTIDE SEQUENCE [LARGE SCALE GENOMIC DNA]</scope>
</reference>
<dbReference type="Proteomes" id="UP001189429">
    <property type="component" value="Unassembled WGS sequence"/>
</dbReference>
<dbReference type="EMBL" id="CAUYUJ010002113">
    <property type="protein sequence ID" value="CAK0799241.1"/>
    <property type="molecule type" value="Genomic_DNA"/>
</dbReference>
<proteinExistence type="predicted"/>
<gene>
    <name evidence="2" type="ORF">PCOR1329_LOCUS7754</name>
</gene>
<accession>A0ABN9Q805</accession>
<evidence type="ECO:0000256" key="1">
    <source>
        <dbReference type="SAM" id="MobiDB-lite"/>
    </source>
</evidence>
<organism evidence="2 3">
    <name type="scientific">Prorocentrum cordatum</name>
    <dbReference type="NCBI Taxonomy" id="2364126"/>
    <lineage>
        <taxon>Eukaryota</taxon>
        <taxon>Sar</taxon>
        <taxon>Alveolata</taxon>
        <taxon>Dinophyceae</taxon>
        <taxon>Prorocentrales</taxon>
        <taxon>Prorocentraceae</taxon>
        <taxon>Prorocentrum</taxon>
    </lineage>
</organism>
<feature type="non-terminal residue" evidence="2">
    <location>
        <position position="1"/>
    </location>
</feature>
<evidence type="ECO:0000313" key="2">
    <source>
        <dbReference type="EMBL" id="CAK0799241.1"/>
    </source>
</evidence>
<evidence type="ECO:0000313" key="3">
    <source>
        <dbReference type="Proteomes" id="UP001189429"/>
    </source>
</evidence>
<protein>
    <submittedName>
        <fullName evidence="2">Uncharacterized protein</fullName>
    </submittedName>
</protein>
<keyword evidence="3" id="KW-1185">Reference proteome</keyword>
<name>A0ABN9Q805_9DINO</name>